<evidence type="ECO:0000313" key="1">
    <source>
        <dbReference type="EMBL" id="MBU2952019.1"/>
    </source>
</evidence>
<proteinExistence type="predicted"/>
<comment type="caution">
    <text evidence="1">The sequence shown here is derived from an EMBL/GenBank/DDBJ whole genome shotgun (WGS) entry which is preliminary data.</text>
</comment>
<sequence>MKKLNWVLLLLPLTTLSQQLKGKVYDSETTVKGIVVYNISDYSKTFTDDDGNFIIKASKNDTLSFHSTFHYKKIIVLKEANFNQVMVIELQKTVNALKEVLITNNYKDFNEAKAEKTLAEEITKDTKANPHLYGTYSSYGLDFVRLYKLVYKPEKSKNQPQVINAKNLDSLFQHDDLFNKKLLYEDLKIPEEFSQQFFNYLEAQAIDKKLFSPSNKLLLLDQLIIFSKSYLKIREEAK</sequence>
<organism evidence="1 2">
    <name type="scientific">Pseudotamlana agarivorans</name>
    <dbReference type="NCBI Taxonomy" id="481183"/>
    <lineage>
        <taxon>Bacteria</taxon>
        <taxon>Pseudomonadati</taxon>
        <taxon>Bacteroidota</taxon>
        <taxon>Flavobacteriia</taxon>
        <taxon>Flavobacteriales</taxon>
        <taxon>Flavobacteriaceae</taxon>
        <taxon>Pseudotamlana</taxon>
    </lineage>
</organism>
<protein>
    <submittedName>
        <fullName evidence="1">Uncharacterized protein</fullName>
    </submittedName>
</protein>
<accession>A0ACC5UCJ5</accession>
<name>A0ACC5UCJ5_9FLAO</name>
<reference evidence="1" key="1">
    <citation type="submission" date="2021-05" db="EMBL/GenBank/DDBJ databases">
        <title>Draft genomes of bacteria isolated from model marine particles.</title>
        <authorList>
            <person name="Datta M.S."/>
            <person name="Schwartzman J.A."/>
            <person name="Enke T.N."/>
            <person name="Saavedra J."/>
            <person name="Cermak N."/>
            <person name="Cordero O.X."/>
        </authorList>
    </citation>
    <scope>NUCLEOTIDE SEQUENCE</scope>
    <source>
        <strain evidence="1">I2M19</strain>
    </source>
</reference>
<dbReference type="EMBL" id="JAHKPD010000025">
    <property type="protein sequence ID" value="MBU2952019.1"/>
    <property type="molecule type" value="Genomic_DNA"/>
</dbReference>
<keyword evidence="2" id="KW-1185">Reference proteome</keyword>
<gene>
    <name evidence="1" type="ORF">KO493_15070</name>
</gene>
<evidence type="ECO:0000313" key="2">
    <source>
        <dbReference type="Proteomes" id="UP001647509"/>
    </source>
</evidence>
<dbReference type="Proteomes" id="UP001647509">
    <property type="component" value="Unassembled WGS sequence"/>
</dbReference>